<sequence length="114" mass="13386">MLCLQSKQRRIKKNDCTVFTKAIVAIQRNYIKSACEDTTKTISLLKLIDQSIKLTIKTKDKNNHIVVFSFSFSFLSSFNERLFLFHPLRSFFCFRPPLNDLFLDADNRLIISFQ</sequence>
<accession>A0A3M7RUL1</accession>
<comment type="caution">
    <text evidence="1">The sequence shown here is derived from an EMBL/GenBank/DDBJ whole genome shotgun (WGS) entry which is preliminary data.</text>
</comment>
<organism evidence="1 2">
    <name type="scientific">Brachionus plicatilis</name>
    <name type="common">Marine rotifer</name>
    <name type="synonym">Brachionus muelleri</name>
    <dbReference type="NCBI Taxonomy" id="10195"/>
    <lineage>
        <taxon>Eukaryota</taxon>
        <taxon>Metazoa</taxon>
        <taxon>Spiralia</taxon>
        <taxon>Gnathifera</taxon>
        <taxon>Rotifera</taxon>
        <taxon>Eurotatoria</taxon>
        <taxon>Monogononta</taxon>
        <taxon>Pseudotrocha</taxon>
        <taxon>Ploima</taxon>
        <taxon>Brachionidae</taxon>
        <taxon>Brachionus</taxon>
    </lineage>
</organism>
<dbReference type="Proteomes" id="UP000276133">
    <property type="component" value="Unassembled WGS sequence"/>
</dbReference>
<proteinExistence type="predicted"/>
<keyword evidence="2" id="KW-1185">Reference proteome</keyword>
<protein>
    <submittedName>
        <fullName evidence="1">Uncharacterized protein</fullName>
    </submittedName>
</protein>
<dbReference type="AlphaFoldDB" id="A0A3M7RUL1"/>
<reference evidence="1 2" key="1">
    <citation type="journal article" date="2018" name="Sci. Rep.">
        <title>Genomic signatures of local adaptation to the degree of environmental predictability in rotifers.</title>
        <authorList>
            <person name="Franch-Gras L."/>
            <person name="Hahn C."/>
            <person name="Garcia-Roger E.M."/>
            <person name="Carmona M.J."/>
            <person name="Serra M."/>
            <person name="Gomez A."/>
        </authorList>
    </citation>
    <scope>NUCLEOTIDE SEQUENCE [LARGE SCALE GENOMIC DNA]</scope>
    <source>
        <strain evidence="1">HYR1</strain>
    </source>
</reference>
<dbReference type="EMBL" id="REGN01002592">
    <property type="protein sequence ID" value="RNA27139.1"/>
    <property type="molecule type" value="Genomic_DNA"/>
</dbReference>
<evidence type="ECO:0000313" key="1">
    <source>
        <dbReference type="EMBL" id="RNA27139.1"/>
    </source>
</evidence>
<gene>
    <name evidence="1" type="ORF">BpHYR1_027791</name>
</gene>
<evidence type="ECO:0000313" key="2">
    <source>
        <dbReference type="Proteomes" id="UP000276133"/>
    </source>
</evidence>
<name>A0A3M7RUL1_BRAPC</name>